<feature type="chain" id="PRO_5022847953" evidence="1">
    <location>
        <begin position="19"/>
        <end position="264"/>
    </location>
</feature>
<dbReference type="Proteomes" id="UP001169985">
    <property type="component" value="Unassembled WGS sequence"/>
</dbReference>
<accession>A0A5B0SVK5</accession>
<dbReference type="InterPro" id="IPR055397">
    <property type="entry name" value="TraK_C"/>
</dbReference>
<comment type="caution">
    <text evidence="4">The sequence shown here is derived from an EMBL/GenBank/DDBJ whole genome shotgun (WGS) entry which is preliminary data.</text>
</comment>
<feature type="signal peptide" evidence="1">
    <location>
        <begin position="1"/>
        <end position="18"/>
    </location>
</feature>
<feature type="domain" description="TraK C-terminal" evidence="3">
    <location>
        <begin position="134"/>
        <end position="259"/>
    </location>
</feature>
<evidence type="ECO:0000259" key="2">
    <source>
        <dbReference type="Pfam" id="PF06586"/>
    </source>
</evidence>
<evidence type="ECO:0000313" key="6">
    <source>
        <dbReference type="Proteomes" id="UP000323297"/>
    </source>
</evidence>
<proteinExistence type="predicted"/>
<dbReference type="AlphaFoldDB" id="A0A5B0SVK5"/>
<keyword evidence="1" id="KW-0732">Signal</keyword>
<feature type="domain" description="TraK N-terminal" evidence="2">
    <location>
        <begin position="31"/>
        <end position="125"/>
    </location>
</feature>
<dbReference type="EMBL" id="JAQIHS010000032">
    <property type="protein sequence ID" value="MDN4370776.1"/>
    <property type="molecule type" value="Genomic_DNA"/>
</dbReference>
<evidence type="ECO:0000256" key="1">
    <source>
        <dbReference type="SAM" id="SignalP"/>
    </source>
</evidence>
<sequence length="264" mass="29445">MKTTILLSLLTFSLVAGAAEKKIFPQNTQRVLPEISTQVVLSNRDVNRLVCESGEAVKPVFSTEKPVDVKVSSDRRSFWVKFKYLSQGGENHYYAEPTELFLTCGTSTFELIVLPKYENPHKIMLGSDTKESIKANQALFSALSLEEAAVSLSTKIISDSDTNGRGLPESFEVIPVKENWMRDIYDSRGRIIPIEVKRERDVLVDGTGLRGSQYTIRALKSVTLTETMFLNTKFGTNIFAITAEKLALSTGQLSTLVIIHRESM</sequence>
<evidence type="ECO:0000313" key="4">
    <source>
        <dbReference type="EMBL" id="KAA1141950.1"/>
    </source>
</evidence>
<gene>
    <name evidence="4" type="ORF">D3H66_19445</name>
    <name evidence="5" type="ORF">PEY55_21190</name>
</gene>
<dbReference type="Pfam" id="PF06586">
    <property type="entry name" value="TraK_N"/>
    <property type="match status" value="1"/>
</dbReference>
<dbReference type="Proteomes" id="UP000323297">
    <property type="component" value="Unassembled WGS sequence"/>
</dbReference>
<reference evidence="5" key="2">
    <citation type="journal article" date="2023" name="Antimicrob Resist Infect Control">
        <title>Sanitary installations and wastewater plumbing as reservoir for the long-term circulation and transmission of carbapenemase producing Citrobacter freundii clones in a hospital setting.</title>
        <authorList>
            <person name="Hamerlinck H."/>
            <person name="Aerssens A."/>
            <person name="Boelens J."/>
            <person name="Dehaene A."/>
            <person name="McMahon M."/>
            <person name="Messiaen A.S."/>
            <person name="Vandendriessche S."/>
            <person name="Velghe A."/>
            <person name="Leroux-Roels I."/>
            <person name="Verhasselt B."/>
        </authorList>
    </citation>
    <scope>NUCLEOTIDE SEQUENCE</scope>
    <source>
        <strain evidence="5">UZG-GERCF-220920-Env23</strain>
    </source>
</reference>
<name>A0A5B0SVK5_9ENTR</name>
<reference evidence="5" key="3">
    <citation type="submission" date="2023-01" db="EMBL/GenBank/DDBJ databases">
        <authorList>
            <person name="Hamerlinck H."/>
            <person name="Aerssens A."/>
            <person name="Boelens J."/>
            <person name="Messiaen A.-S."/>
            <person name="Vandendriessche S."/>
            <person name="Velghe A."/>
            <person name="Verhasselt B."/>
            <person name="Leroux-Roels I."/>
        </authorList>
    </citation>
    <scope>NUCLEOTIDE SEQUENCE</scope>
    <source>
        <strain evidence="5">UZG-GERCF-220920-Env23</strain>
    </source>
</reference>
<evidence type="ECO:0000259" key="3">
    <source>
        <dbReference type="Pfam" id="PF23536"/>
    </source>
</evidence>
<dbReference type="Pfam" id="PF23536">
    <property type="entry name" value="TraK_C"/>
    <property type="match status" value="1"/>
</dbReference>
<dbReference type="RefSeq" id="WP_044702814.1">
    <property type="nucleotide sequence ID" value="NZ_JBDYPP010000017.1"/>
</dbReference>
<reference evidence="4 6" key="1">
    <citation type="submission" date="2019-08" db="EMBL/GenBank/DDBJ databases">
        <title>Draft genome sequence of Citrobacter portucalensis strain isolated from green turtle.</title>
        <authorList>
            <person name="Fernandes M.R."/>
            <person name="Sellera F.P."/>
            <person name="Goldeberg D.W."/>
            <person name="Costa D.C."/>
            <person name="Lincopan N."/>
        </authorList>
    </citation>
    <scope>NUCLEOTIDE SEQUENCE [LARGE SCALE GENOMIC DNA]</scope>
    <source>
        <strain evidence="4 6">TV06</strain>
    </source>
</reference>
<organism evidence="4 6">
    <name type="scientific">Citrobacter portucalensis</name>
    <dbReference type="NCBI Taxonomy" id="1639133"/>
    <lineage>
        <taxon>Bacteria</taxon>
        <taxon>Pseudomonadati</taxon>
        <taxon>Pseudomonadota</taxon>
        <taxon>Gammaproteobacteria</taxon>
        <taxon>Enterobacterales</taxon>
        <taxon>Enterobacteriaceae</taxon>
        <taxon>Citrobacter</taxon>
        <taxon>Citrobacter freundii complex</taxon>
    </lineage>
</organism>
<evidence type="ECO:0000313" key="5">
    <source>
        <dbReference type="EMBL" id="MDN4370776.1"/>
    </source>
</evidence>
<protein>
    <submittedName>
        <fullName evidence="5">Type-F conjugative transfer system secretin TraK</fullName>
    </submittedName>
</protein>
<dbReference type="EMBL" id="VTZD01000024">
    <property type="protein sequence ID" value="KAA1141950.1"/>
    <property type="molecule type" value="Genomic_DNA"/>
</dbReference>
<dbReference type="InterPro" id="IPR010563">
    <property type="entry name" value="TraK_N"/>
</dbReference>